<dbReference type="InterPro" id="IPR001878">
    <property type="entry name" value="Znf_CCHC"/>
</dbReference>
<evidence type="ECO:0000256" key="8">
    <source>
        <dbReference type="ARBA" id="ARBA00022884"/>
    </source>
</evidence>
<dbReference type="SUPFAM" id="SSF90229">
    <property type="entry name" value="CCCH zinc finger"/>
    <property type="match status" value="2"/>
</dbReference>
<keyword evidence="16" id="KW-1185">Reference proteome</keyword>
<feature type="domain" description="C3H1-type" evidence="13">
    <location>
        <begin position="167"/>
        <end position="195"/>
    </location>
</feature>
<dbReference type="PANTHER" id="PTHR23102">
    <property type="entry name" value="CLEAVAGE AND POLYADENYLATION SPECIFICITY FACTOR SUBUNIT 4-RELATED"/>
    <property type="match status" value="1"/>
</dbReference>
<dbReference type="Gene3D" id="4.10.60.10">
    <property type="entry name" value="Zinc finger, CCHC-type"/>
    <property type="match status" value="1"/>
</dbReference>
<dbReference type="FunFam" id="4.10.60.10:FF:000071">
    <property type="entry name" value="Cleavage and polyadenylation-specific factor 4-like"/>
    <property type="match status" value="1"/>
</dbReference>
<dbReference type="SMART" id="SM00356">
    <property type="entry name" value="ZnF_C3H1"/>
    <property type="match status" value="3"/>
</dbReference>
<keyword evidence="7 10" id="KW-0862">Zinc</keyword>
<reference evidence="15" key="1">
    <citation type="submission" date="2021-03" db="EMBL/GenBank/DDBJ databases">
        <title>Draft genome sequence of rust myrtle Austropuccinia psidii MF-1, a brazilian biotype.</title>
        <authorList>
            <person name="Quecine M.C."/>
            <person name="Pachon D.M.R."/>
            <person name="Bonatelli M.L."/>
            <person name="Correr F.H."/>
            <person name="Franceschini L.M."/>
            <person name="Leite T.F."/>
            <person name="Margarido G.R.A."/>
            <person name="Almeida C.A."/>
            <person name="Ferrarezi J.A."/>
            <person name="Labate C.A."/>
        </authorList>
    </citation>
    <scope>NUCLEOTIDE SEQUENCE</scope>
    <source>
        <strain evidence="15">MF-1</strain>
    </source>
</reference>
<evidence type="ECO:0000259" key="13">
    <source>
        <dbReference type="PROSITE" id="PS50103"/>
    </source>
</evidence>
<sequence length="425" mass="46819">MTAFRTGHYHHACGGNTTIGGNALEMMPMAIIKTCPPPPSNIVPVTSTIVINPDLRHVELDIEKHVKQELDIKLDTDAQLCPRHIAHLAGDNDPSSTDRAPPCHLGPQCPLRHAHPSTSNFTNPANENQSNNIFNHASLHTKTVCKHWLRGLCKKGASCEFLHEYNLRTMPECWFFGKYGFCSNGDECMYLHVDERMRVLECMDFRRGFCPKGPDCQQKHIRRPLCQAYMAGFCEFGKLCHLGGHPKFELDPTPRGNPYINSFNPFDRPRGDPDRSAGAPKGGIAPNSNKSSHMMNILSGLAGIGSGSAAAPHNNLMIPSKSGHDFANGNNVGEESWVQTDGGPRKKRNLDEVTCFKCGQKGHYANTCPNPMVPGNRGGIVRGPGGRLLSDEDLLLTKWRMMGIKHSMLLATNQKHALYLQSIAS</sequence>
<gene>
    <name evidence="15" type="ORF">O181_034115</name>
</gene>
<dbReference type="GO" id="GO:0008270">
    <property type="term" value="F:zinc ion binding"/>
    <property type="evidence" value="ECO:0007669"/>
    <property type="project" value="UniProtKB-KW"/>
</dbReference>
<accession>A0A9Q3D2H2</accession>
<dbReference type="Pfam" id="PF00098">
    <property type="entry name" value="zf-CCHC"/>
    <property type="match status" value="1"/>
</dbReference>
<name>A0A9Q3D2H2_9BASI</name>
<comment type="caution">
    <text evidence="15">The sequence shown here is derived from an EMBL/GenBank/DDBJ whole genome shotgun (WGS) entry which is preliminary data.</text>
</comment>
<evidence type="ECO:0000256" key="7">
    <source>
        <dbReference type="ARBA" id="ARBA00022833"/>
    </source>
</evidence>
<dbReference type="EMBL" id="AVOT02012556">
    <property type="protein sequence ID" value="MBW0494400.1"/>
    <property type="molecule type" value="Genomic_DNA"/>
</dbReference>
<dbReference type="Proteomes" id="UP000765509">
    <property type="component" value="Unassembled WGS sequence"/>
</dbReference>
<organism evidence="15 16">
    <name type="scientific">Austropuccinia psidii MF-1</name>
    <dbReference type="NCBI Taxonomy" id="1389203"/>
    <lineage>
        <taxon>Eukaryota</taxon>
        <taxon>Fungi</taxon>
        <taxon>Dikarya</taxon>
        <taxon>Basidiomycota</taxon>
        <taxon>Pucciniomycotina</taxon>
        <taxon>Pucciniomycetes</taxon>
        <taxon>Pucciniales</taxon>
        <taxon>Sphaerophragmiaceae</taxon>
        <taxon>Austropuccinia</taxon>
    </lineage>
</organism>
<dbReference type="InterPro" id="IPR036875">
    <property type="entry name" value="Znf_CCHC_sf"/>
</dbReference>
<evidence type="ECO:0000256" key="3">
    <source>
        <dbReference type="ARBA" id="ARBA00022664"/>
    </source>
</evidence>
<comment type="similarity">
    <text evidence="2 11">Belongs to the CPSF4/YTH1 family.</text>
</comment>
<keyword evidence="5 11" id="KW-0677">Repeat</keyword>
<evidence type="ECO:0000313" key="15">
    <source>
        <dbReference type="EMBL" id="MBW0494400.1"/>
    </source>
</evidence>
<dbReference type="Gene3D" id="4.10.1000.10">
    <property type="entry name" value="Zinc finger, CCCH-type"/>
    <property type="match status" value="1"/>
</dbReference>
<evidence type="ECO:0000313" key="16">
    <source>
        <dbReference type="Proteomes" id="UP000765509"/>
    </source>
</evidence>
<dbReference type="GO" id="GO:0005634">
    <property type="term" value="C:nucleus"/>
    <property type="evidence" value="ECO:0007669"/>
    <property type="project" value="UniProtKB-SubCell"/>
</dbReference>
<dbReference type="PANTHER" id="PTHR23102:SF24">
    <property type="entry name" value="CLEAVAGE AND POLYADENYLATION SPECIFICITY FACTOR SUBUNIT 4"/>
    <property type="match status" value="1"/>
</dbReference>
<dbReference type="Pfam" id="PF00642">
    <property type="entry name" value="zf-CCCH"/>
    <property type="match status" value="1"/>
</dbReference>
<dbReference type="PROSITE" id="PS50158">
    <property type="entry name" value="ZF_CCHC"/>
    <property type="match status" value="1"/>
</dbReference>
<keyword evidence="6 10" id="KW-0863">Zinc-finger</keyword>
<evidence type="ECO:0000256" key="12">
    <source>
        <dbReference type="SAM" id="MobiDB-lite"/>
    </source>
</evidence>
<dbReference type="SUPFAM" id="SSF57756">
    <property type="entry name" value="Retrovirus zinc finger-like domains"/>
    <property type="match status" value="1"/>
</dbReference>
<dbReference type="PROSITE" id="PS50103">
    <property type="entry name" value="ZF_C3H1"/>
    <property type="match status" value="3"/>
</dbReference>
<keyword evidence="4 10" id="KW-0479">Metal-binding</keyword>
<evidence type="ECO:0000256" key="10">
    <source>
        <dbReference type="PROSITE-ProRule" id="PRU00723"/>
    </source>
</evidence>
<comment type="subcellular location">
    <subcellularLocation>
        <location evidence="1 11">Nucleus</location>
    </subcellularLocation>
</comment>
<keyword evidence="8 11" id="KW-0694">RNA-binding</keyword>
<dbReference type="OrthoDB" id="1914176at2759"/>
<dbReference type="FunFam" id="4.10.1000.10:FF:000012">
    <property type="entry name" value="cleavage and polyadenylation specificity factor subunit 4"/>
    <property type="match status" value="1"/>
</dbReference>
<dbReference type="SMART" id="SM00343">
    <property type="entry name" value="ZnF_C2HC"/>
    <property type="match status" value="1"/>
</dbReference>
<evidence type="ECO:0000259" key="14">
    <source>
        <dbReference type="PROSITE" id="PS50158"/>
    </source>
</evidence>
<comment type="function">
    <text evidence="11">Component of the cleavage factor I (CF I) involved in pre-mRNA 3'-end processing.</text>
</comment>
<protein>
    <recommendedName>
        <fullName evidence="11">mRNA 3'-end-processing protein</fullName>
    </recommendedName>
</protein>
<dbReference type="AlphaFoldDB" id="A0A9Q3D2H2"/>
<keyword evidence="9 11" id="KW-0539">Nucleus</keyword>
<evidence type="ECO:0000256" key="6">
    <source>
        <dbReference type="ARBA" id="ARBA00022771"/>
    </source>
</evidence>
<dbReference type="GO" id="GO:0031124">
    <property type="term" value="P:mRNA 3'-end processing"/>
    <property type="evidence" value="ECO:0007669"/>
    <property type="project" value="UniProtKB-UniRule"/>
</dbReference>
<dbReference type="InterPro" id="IPR036855">
    <property type="entry name" value="Znf_CCCH_sf"/>
</dbReference>
<evidence type="ECO:0000256" key="5">
    <source>
        <dbReference type="ARBA" id="ARBA00022737"/>
    </source>
</evidence>
<feature type="zinc finger region" description="C3H1-type" evidence="10">
    <location>
        <begin position="196"/>
        <end position="223"/>
    </location>
</feature>
<evidence type="ECO:0000256" key="9">
    <source>
        <dbReference type="ARBA" id="ARBA00023242"/>
    </source>
</evidence>
<evidence type="ECO:0000256" key="1">
    <source>
        <dbReference type="ARBA" id="ARBA00004123"/>
    </source>
</evidence>
<feature type="region of interest" description="Disordered" evidence="12">
    <location>
        <begin position="251"/>
        <end position="290"/>
    </location>
</feature>
<dbReference type="GO" id="GO:0003723">
    <property type="term" value="F:RNA binding"/>
    <property type="evidence" value="ECO:0007669"/>
    <property type="project" value="UniProtKB-UniRule"/>
</dbReference>
<feature type="domain" description="C3H1-type" evidence="13">
    <location>
        <begin position="144"/>
        <end position="166"/>
    </location>
</feature>
<dbReference type="InterPro" id="IPR045348">
    <property type="entry name" value="CPSF4/Yth1"/>
</dbReference>
<dbReference type="InterPro" id="IPR000571">
    <property type="entry name" value="Znf_CCCH"/>
</dbReference>
<evidence type="ECO:0000256" key="4">
    <source>
        <dbReference type="ARBA" id="ARBA00022723"/>
    </source>
</evidence>
<feature type="domain" description="C3H1-type" evidence="13">
    <location>
        <begin position="196"/>
        <end position="223"/>
    </location>
</feature>
<proteinExistence type="inferred from homology"/>
<feature type="zinc finger region" description="C3H1-type" evidence="10">
    <location>
        <begin position="167"/>
        <end position="195"/>
    </location>
</feature>
<evidence type="ECO:0000256" key="2">
    <source>
        <dbReference type="ARBA" id="ARBA00008907"/>
    </source>
</evidence>
<feature type="domain" description="CCHC-type" evidence="14">
    <location>
        <begin position="355"/>
        <end position="370"/>
    </location>
</feature>
<evidence type="ECO:0000256" key="11">
    <source>
        <dbReference type="RuleBase" id="RU369008"/>
    </source>
</evidence>
<feature type="zinc finger region" description="C3H1-type" evidence="10">
    <location>
        <begin position="144"/>
        <end position="166"/>
    </location>
</feature>
<keyword evidence="3 11" id="KW-0507">mRNA processing</keyword>